<evidence type="ECO:0000313" key="3">
    <source>
        <dbReference type="Proteomes" id="UP000799324"/>
    </source>
</evidence>
<dbReference type="SUPFAM" id="SSF81383">
    <property type="entry name" value="F-box domain"/>
    <property type="match status" value="1"/>
</dbReference>
<evidence type="ECO:0000313" key="2">
    <source>
        <dbReference type="EMBL" id="KAF2654000.1"/>
    </source>
</evidence>
<keyword evidence="3" id="KW-1185">Reference proteome</keyword>
<dbReference type="InterPro" id="IPR032675">
    <property type="entry name" value="LRR_dom_sf"/>
</dbReference>
<proteinExistence type="predicted"/>
<dbReference type="AlphaFoldDB" id="A0A6A6T2M1"/>
<feature type="compositionally biased region" description="Low complexity" evidence="1">
    <location>
        <begin position="378"/>
        <end position="396"/>
    </location>
</feature>
<evidence type="ECO:0000256" key="1">
    <source>
        <dbReference type="SAM" id="MobiDB-lite"/>
    </source>
</evidence>
<gene>
    <name evidence="2" type="ORF">K491DRAFT_717537</name>
</gene>
<feature type="region of interest" description="Disordered" evidence="1">
    <location>
        <begin position="373"/>
        <end position="405"/>
    </location>
</feature>
<accession>A0A6A6T2M1</accession>
<dbReference type="SUPFAM" id="SSF52047">
    <property type="entry name" value="RNI-like"/>
    <property type="match status" value="1"/>
</dbReference>
<dbReference type="OrthoDB" id="5311681at2759"/>
<protein>
    <recommendedName>
        <fullName evidence="4">F-box domain-containing protein</fullName>
    </recommendedName>
</protein>
<dbReference type="EMBL" id="MU004371">
    <property type="protein sequence ID" value="KAF2654000.1"/>
    <property type="molecule type" value="Genomic_DNA"/>
</dbReference>
<name>A0A6A6T2M1_9PLEO</name>
<dbReference type="Gene3D" id="3.80.10.10">
    <property type="entry name" value="Ribonuclease Inhibitor"/>
    <property type="match status" value="1"/>
</dbReference>
<dbReference type="Proteomes" id="UP000799324">
    <property type="component" value="Unassembled WGS sequence"/>
</dbReference>
<evidence type="ECO:0008006" key="4">
    <source>
        <dbReference type="Google" id="ProtNLM"/>
    </source>
</evidence>
<reference evidence="2" key="1">
    <citation type="journal article" date="2020" name="Stud. Mycol.">
        <title>101 Dothideomycetes genomes: a test case for predicting lifestyles and emergence of pathogens.</title>
        <authorList>
            <person name="Haridas S."/>
            <person name="Albert R."/>
            <person name="Binder M."/>
            <person name="Bloem J."/>
            <person name="Labutti K."/>
            <person name="Salamov A."/>
            <person name="Andreopoulos B."/>
            <person name="Baker S."/>
            <person name="Barry K."/>
            <person name="Bills G."/>
            <person name="Bluhm B."/>
            <person name="Cannon C."/>
            <person name="Castanera R."/>
            <person name="Culley D."/>
            <person name="Daum C."/>
            <person name="Ezra D."/>
            <person name="Gonzalez J."/>
            <person name="Henrissat B."/>
            <person name="Kuo A."/>
            <person name="Liang C."/>
            <person name="Lipzen A."/>
            <person name="Lutzoni F."/>
            <person name="Magnuson J."/>
            <person name="Mondo S."/>
            <person name="Nolan M."/>
            <person name="Ohm R."/>
            <person name="Pangilinan J."/>
            <person name="Park H.-J."/>
            <person name="Ramirez L."/>
            <person name="Alfaro M."/>
            <person name="Sun H."/>
            <person name="Tritt A."/>
            <person name="Yoshinaga Y."/>
            <person name="Zwiers L.-H."/>
            <person name="Turgeon B."/>
            <person name="Goodwin S."/>
            <person name="Spatafora J."/>
            <person name="Crous P."/>
            <person name="Grigoriev I."/>
        </authorList>
    </citation>
    <scope>NUCLEOTIDE SEQUENCE</scope>
    <source>
        <strain evidence="2">CBS 122681</strain>
    </source>
</reference>
<sequence length="589" mass="66282">MPDPKSARPVHVNLQNRVPITSPHHSWFTSPARSHTNIAKGKELPLNLIALILSHLDDVGDLARLTRTSRLLYYMTLPRLYEEVTLRSYADIRYVDGWPAGYGSASPFAMGLNTLVSRTVTDYVRKFRVVGDWKEHDVEDYAKGRVPDNSMMLQIAMRAAMDKMKNLEAFAWELSTKPLATLYQALMAKPSITSFTLRCQTKRITRPTTVIPPLPNLVTLVVYDIDPLCSPDDISLVLVHAKKLENLKMHWNPRMRETGEGSVNLLDYFGRCVAARHMIPIRRMALYNLYARNSGDGFDHCTDPATTEEITVINCMGSSDPTTVFLDETWRVNSKHPVPRNLKMMRGDLADKGLVDMLLKIRNIERMYLVNRPKGSKSNSSAATPTSPSTVTPTPNGSAANTPVTPQQCKGVAGDFLAAIQTNHPTLRHLLLADIWQLSEDALFQLCRSCPNLEQLGFAASFPALDVLRKILALVPKLRVLRLLVRPESELAEKLASMDPEMHQFALATELWRPQYKNLRYISLGEDLHYRLGEVLRPAKRVNGSGGGENSFNALSMGMMRRVIPVPRSEVQHIEIWGMDTMEFDPKFP</sequence>
<dbReference type="InterPro" id="IPR036047">
    <property type="entry name" value="F-box-like_dom_sf"/>
</dbReference>
<organism evidence="2 3">
    <name type="scientific">Lophiostoma macrostomum CBS 122681</name>
    <dbReference type="NCBI Taxonomy" id="1314788"/>
    <lineage>
        <taxon>Eukaryota</taxon>
        <taxon>Fungi</taxon>
        <taxon>Dikarya</taxon>
        <taxon>Ascomycota</taxon>
        <taxon>Pezizomycotina</taxon>
        <taxon>Dothideomycetes</taxon>
        <taxon>Pleosporomycetidae</taxon>
        <taxon>Pleosporales</taxon>
        <taxon>Lophiostomataceae</taxon>
        <taxon>Lophiostoma</taxon>
    </lineage>
</organism>